<dbReference type="PANTHER" id="PTHR47074:SF61">
    <property type="entry name" value="RNASE H TYPE-1 DOMAIN-CONTAINING PROTEIN"/>
    <property type="match status" value="1"/>
</dbReference>
<dbReference type="AlphaFoldDB" id="A0A7J9D7S7"/>
<name>A0A7J9D7S7_GOSGO</name>
<dbReference type="InterPro" id="IPR012337">
    <property type="entry name" value="RNaseH-like_sf"/>
</dbReference>
<reference evidence="2 3" key="1">
    <citation type="journal article" date="2019" name="Genome Biol. Evol.">
        <title>Insights into the evolution of the New World diploid cottons (Gossypium, subgenus Houzingenia) based on genome sequencing.</title>
        <authorList>
            <person name="Grover C.E."/>
            <person name="Arick M.A. 2nd"/>
            <person name="Thrash A."/>
            <person name="Conover J.L."/>
            <person name="Sanders W.S."/>
            <person name="Peterson D.G."/>
            <person name="Frelichowski J.E."/>
            <person name="Scheffler J.A."/>
            <person name="Scheffler B.E."/>
            <person name="Wendel J.F."/>
        </authorList>
    </citation>
    <scope>NUCLEOTIDE SEQUENCE [LARGE SCALE GENOMIC DNA]</scope>
    <source>
        <strain evidence="2">5</strain>
        <tissue evidence="2">Leaf</tissue>
    </source>
</reference>
<dbReference type="InterPro" id="IPR052929">
    <property type="entry name" value="RNase_H-like_EbsB-rel"/>
</dbReference>
<dbReference type="InterPro" id="IPR036397">
    <property type="entry name" value="RNaseH_sf"/>
</dbReference>
<dbReference type="GO" id="GO:0004523">
    <property type="term" value="F:RNA-DNA hybrid ribonuclease activity"/>
    <property type="evidence" value="ECO:0007669"/>
    <property type="project" value="InterPro"/>
</dbReference>
<protein>
    <recommendedName>
        <fullName evidence="1">RNase H type-1 domain-containing protein</fullName>
    </recommendedName>
</protein>
<comment type="caution">
    <text evidence="2">The sequence shown here is derived from an EMBL/GenBank/DDBJ whole genome shotgun (WGS) entry which is preliminary data.</text>
</comment>
<dbReference type="GO" id="GO:0003676">
    <property type="term" value="F:nucleic acid binding"/>
    <property type="evidence" value="ECO:0007669"/>
    <property type="project" value="InterPro"/>
</dbReference>
<feature type="domain" description="RNase H type-1" evidence="1">
    <location>
        <begin position="62"/>
        <end position="117"/>
    </location>
</feature>
<dbReference type="InterPro" id="IPR044730">
    <property type="entry name" value="RNase_H-like_dom_plant"/>
</dbReference>
<dbReference type="OrthoDB" id="1000877at2759"/>
<gene>
    <name evidence="2" type="ORF">Gogos_005467</name>
</gene>
<dbReference type="PANTHER" id="PTHR47074">
    <property type="entry name" value="BNAC02G40300D PROTEIN"/>
    <property type="match status" value="1"/>
</dbReference>
<evidence type="ECO:0000313" key="2">
    <source>
        <dbReference type="EMBL" id="MBA0756787.1"/>
    </source>
</evidence>
<evidence type="ECO:0000259" key="1">
    <source>
        <dbReference type="Pfam" id="PF13456"/>
    </source>
</evidence>
<dbReference type="Pfam" id="PF13456">
    <property type="entry name" value="RVT_3"/>
    <property type="match status" value="1"/>
</dbReference>
<dbReference type="Proteomes" id="UP000593579">
    <property type="component" value="Unassembled WGS sequence"/>
</dbReference>
<dbReference type="SUPFAM" id="SSF53098">
    <property type="entry name" value="Ribonuclease H-like"/>
    <property type="match status" value="1"/>
</dbReference>
<keyword evidence="3" id="KW-1185">Reference proteome</keyword>
<accession>A0A7J9D7S7</accession>
<dbReference type="EMBL" id="JABEZY010344027">
    <property type="protein sequence ID" value="MBA0756787.1"/>
    <property type="molecule type" value="Genomic_DNA"/>
</dbReference>
<dbReference type="InterPro" id="IPR002156">
    <property type="entry name" value="RNaseH_domain"/>
</dbReference>
<sequence length="118" mass="13316">MSVIWFARNCIVHEGTNQSMGEIVSFIHNYYVELVFVIPMNNVVSGIQVQWSPPLTGVVKINVDARFRLNQKKAAVGVVIRDENREILEACCKITYHVLSVFIAETIAVIHGLQFAKK</sequence>
<dbReference type="CDD" id="cd06222">
    <property type="entry name" value="RNase_H_like"/>
    <property type="match status" value="1"/>
</dbReference>
<dbReference type="Gene3D" id="3.30.420.10">
    <property type="entry name" value="Ribonuclease H-like superfamily/Ribonuclease H"/>
    <property type="match status" value="1"/>
</dbReference>
<proteinExistence type="predicted"/>
<evidence type="ECO:0000313" key="3">
    <source>
        <dbReference type="Proteomes" id="UP000593579"/>
    </source>
</evidence>
<organism evidence="2 3">
    <name type="scientific">Gossypium gossypioides</name>
    <name type="common">Mexican cotton</name>
    <name type="synonym">Selera gossypioides</name>
    <dbReference type="NCBI Taxonomy" id="34282"/>
    <lineage>
        <taxon>Eukaryota</taxon>
        <taxon>Viridiplantae</taxon>
        <taxon>Streptophyta</taxon>
        <taxon>Embryophyta</taxon>
        <taxon>Tracheophyta</taxon>
        <taxon>Spermatophyta</taxon>
        <taxon>Magnoliopsida</taxon>
        <taxon>eudicotyledons</taxon>
        <taxon>Gunneridae</taxon>
        <taxon>Pentapetalae</taxon>
        <taxon>rosids</taxon>
        <taxon>malvids</taxon>
        <taxon>Malvales</taxon>
        <taxon>Malvaceae</taxon>
        <taxon>Malvoideae</taxon>
        <taxon>Gossypium</taxon>
    </lineage>
</organism>